<dbReference type="STRING" id="993073.AS029_05455"/>
<dbReference type="Proteomes" id="UP000183203">
    <property type="component" value="Unassembled WGS sequence"/>
</dbReference>
<reference evidence="1 2" key="1">
    <citation type="submission" date="2016-09" db="EMBL/GenBank/DDBJ databases">
        <authorList>
            <person name="Capua I."/>
            <person name="De Benedictis P."/>
            <person name="Joannis T."/>
            <person name="Lombin L.H."/>
            <person name="Cattoli G."/>
        </authorList>
    </citation>
    <scope>NUCLEOTIDE SEQUENCE [LARGE SCALE GENOMIC DNA]</scope>
    <source>
        <strain evidence="1 2">NIO-1002</strain>
    </source>
</reference>
<protein>
    <submittedName>
        <fullName evidence="1">Uncharacterized protein</fullName>
    </submittedName>
</protein>
<name>A0A1G6HM38_9MICO</name>
<evidence type="ECO:0000313" key="2">
    <source>
        <dbReference type="Proteomes" id="UP000183203"/>
    </source>
</evidence>
<organism evidence="1 2">
    <name type="scientific">Microbacterium enclense</name>
    <dbReference type="NCBI Taxonomy" id="993073"/>
    <lineage>
        <taxon>Bacteria</taxon>
        <taxon>Bacillati</taxon>
        <taxon>Actinomycetota</taxon>
        <taxon>Actinomycetes</taxon>
        <taxon>Micrococcales</taxon>
        <taxon>Microbacteriaceae</taxon>
        <taxon>Microbacterium</taxon>
    </lineage>
</organism>
<dbReference type="RefSeq" id="WP_139168019.1">
    <property type="nucleotide sequence ID" value="NZ_FMYG01000002.1"/>
</dbReference>
<proteinExistence type="predicted"/>
<dbReference type="OrthoDB" id="5076427at2"/>
<accession>A0A1G6HM38</accession>
<dbReference type="AlphaFoldDB" id="A0A1G6HM38"/>
<dbReference type="EMBL" id="FMYG01000002">
    <property type="protein sequence ID" value="SDB95320.1"/>
    <property type="molecule type" value="Genomic_DNA"/>
</dbReference>
<sequence>MKARLFINRALDADRDFEESAFWAASALEMLGKSALSRVNPALIANAVDDDGASLLVASGLIDASKRFVTVQAKTVWSRCARAFRPFNGKEAGLIAEGRNEYIHGARVGFDAIPESAWWPRYWAQAEILLSHVERTVGDFVGPSREGAVETYLAANREHRQKRLEAALESARVGLRLFRTDNMSGRRLAEWNLFTLQQWEYSQPTECPACESELGEFGGEEVLDSRTEHYVDDDDFWTSVSVTLTVATAAFQCANCHLVIDDYELLQIVEGVPLEFEAEGDPADYEDYEEYNNE</sequence>
<gene>
    <name evidence="1" type="ORF">SAMN05216418_1341</name>
</gene>
<evidence type="ECO:0000313" key="1">
    <source>
        <dbReference type="EMBL" id="SDB95320.1"/>
    </source>
</evidence>